<keyword evidence="3" id="KW-0479">Metal-binding</keyword>
<dbReference type="PANTHER" id="PTHR43016">
    <property type="entry name" value="PRESEQUENCE PROTEASE"/>
    <property type="match status" value="1"/>
</dbReference>
<keyword evidence="5" id="KW-0862">Zinc</keyword>
<dbReference type="SUPFAM" id="SSF63411">
    <property type="entry name" value="LuxS/MPP-like metallohydrolase"/>
    <property type="match status" value="4"/>
</dbReference>
<dbReference type="Pfam" id="PF08367">
    <property type="entry name" value="M16C_assoc"/>
    <property type="match status" value="1"/>
</dbReference>
<evidence type="ECO:0000256" key="1">
    <source>
        <dbReference type="ARBA" id="ARBA00001947"/>
    </source>
</evidence>
<evidence type="ECO:0000256" key="6">
    <source>
        <dbReference type="ARBA" id="ARBA00023049"/>
    </source>
</evidence>
<feature type="domain" description="Peptidase M16C associated" evidence="7">
    <location>
        <begin position="456"/>
        <end position="705"/>
    </location>
</feature>
<evidence type="ECO:0000313" key="8">
    <source>
        <dbReference type="EMBL" id="HCE16707.1"/>
    </source>
</evidence>
<organism evidence="8 9">
    <name type="scientific">Anaerolinea thermolimosa</name>
    <dbReference type="NCBI Taxonomy" id="229919"/>
    <lineage>
        <taxon>Bacteria</taxon>
        <taxon>Bacillati</taxon>
        <taxon>Chloroflexota</taxon>
        <taxon>Anaerolineae</taxon>
        <taxon>Anaerolineales</taxon>
        <taxon>Anaerolineaceae</taxon>
        <taxon>Anaerolinea</taxon>
    </lineage>
</organism>
<protein>
    <submittedName>
        <fullName evidence="8">Peptidase M16</fullName>
    </submittedName>
</protein>
<evidence type="ECO:0000256" key="3">
    <source>
        <dbReference type="ARBA" id="ARBA00022723"/>
    </source>
</evidence>
<reference evidence="8 9" key="1">
    <citation type="journal article" date="2018" name="Nat. Biotechnol.">
        <title>A standardized bacterial taxonomy based on genome phylogeny substantially revises the tree of life.</title>
        <authorList>
            <person name="Parks D.H."/>
            <person name="Chuvochina M."/>
            <person name="Waite D.W."/>
            <person name="Rinke C."/>
            <person name="Skarshewski A."/>
            <person name="Chaumeil P.A."/>
            <person name="Hugenholtz P."/>
        </authorList>
    </citation>
    <scope>NUCLEOTIDE SEQUENCE [LARGE SCALE GENOMIC DNA]</scope>
    <source>
        <strain evidence="8">UBA8781</strain>
    </source>
</reference>
<keyword evidence="4" id="KW-0378">Hydrolase</keyword>
<dbReference type="Pfam" id="PF05193">
    <property type="entry name" value="Peptidase_M16_C"/>
    <property type="match status" value="1"/>
</dbReference>
<dbReference type="InterPro" id="IPR013578">
    <property type="entry name" value="Peptidase_M16C_assoc"/>
</dbReference>
<comment type="cofactor">
    <cofactor evidence="1">
        <name>Zn(2+)</name>
        <dbReference type="ChEBI" id="CHEBI:29105"/>
    </cofactor>
</comment>
<dbReference type="Proteomes" id="UP000264141">
    <property type="component" value="Unassembled WGS sequence"/>
</dbReference>
<dbReference type="AlphaFoldDB" id="A0A3D1JEN6"/>
<evidence type="ECO:0000259" key="7">
    <source>
        <dbReference type="SMART" id="SM01264"/>
    </source>
</evidence>
<dbReference type="InterPro" id="IPR055130">
    <property type="entry name" value="PreP_C"/>
</dbReference>
<accession>A0A3D1JEN6</accession>
<dbReference type="PANTHER" id="PTHR43016:SF13">
    <property type="entry name" value="PRESEQUENCE PROTEASE, MITOCHONDRIAL"/>
    <property type="match status" value="1"/>
</dbReference>
<evidence type="ECO:0000256" key="5">
    <source>
        <dbReference type="ARBA" id="ARBA00022833"/>
    </source>
</evidence>
<dbReference type="FunFam" id="3.30.830.10:FF:000034">
    <property type="entry name" value="presequence protease 1, chloroplastic/mitochondrial"/>
    <property type="match status" value="1"/>
</dbReference>
<proteinExistence type="predicted"/>
<evidence type="ECO:0000313" key="9">
    <source>
        <dbReference type="Proteomes" id="UP000264141"/>
    </source>
</evidence>
<name>A0A3D1JEN6_9CHLR</name>
<dbReference type="InterPro" id="IPR011765">
    <property type="entry name" value="Pept_M16_N"/>
</dbReference>
<gene>
    <name evidence="8" type="ORF">DEQ80_02490</name>
</gene>
<dbReference type="GO" id="GO:0046872">
    <property type="term" value="F:metal ion binding"/>
    <property type="evidence" value="ECO:0007669"/>
    <property type="project" value="UniProtKB-KW"/>
</dbReference>
<keyword evidence="2" id="KW-0645">Protease</keyword>
<dbReference type="Gene3D" id="3.30.830.10">
    <property type="entry name" value="Metalloenzyme, LuxS/M16 peptidase-like"/>
    <property type="match status" value="4"/>
</dbReference>
<dbReference type="InterPro" id="IPR007863">
    <property type="entry name" value="Peptidase_M16_C"/>
</dbReference>
<dbReference type="SMART" id="SM01264">
    <property type="entry name" value="M16C_associated"/>
    <property type="match status" value="1"/>
</dbReference>
<evidence type="ECO:0000256" key="2">
    <source>
        <dbReference type="ARBA" id="ARBA00022670"/>
    </source>
</evidence>
<evidence type="ECO:0000256" key="4">
    <source>
        <dbReference type="ARBA" id="ARBA00022801"/>
    </source>
</evidence>
<dbReference type="GO" id="GO:0016485">
    <property type="term" value="P:protein processing"/>
    <property type="evidence" value="ECO:0007669"/>
    <property type="project" value="TreeGrafter"/>
</dbReference>
<comment type="caution">
    <text evidence="8">The sequence shown here is derived from an EMBL/GenBank/DDBJ whole genome shotgun (WGS) entry which is preliminary data.</text>
</comment>
<dbReference type="Pfam" id="PF22516">
    <property type="entry name" value="PreP_C"/>
    <property type="match status" value="1"/>
</dbReference>
<dbReference type="InterPro" id="IPR011249">
    <property type="entry name" value="Metalloenz_LuxS/M16"/>
</dbReference>
<dbReference type="GO" id="GO:0004222">
    <property type="term" value="F:metalloendopeptidase activity"/>
    <property type="evidence" value="ECO:0007669"/>
    <property type="project" value="TreeGrafter"/>
</dbReference>
<dbReference type="EMBL" id="DPBP01000009">
    <property type="protein sequence ID" value="HCE16707.1"/>
    <property type="molecule type" value="Genomic_DNA"/>
</dbReference>
<dbReference type="Pfam" id="PF00675">
    <property type="entry name" value="Peptidase_M16"/>
    <property type="match status" value="1"/>
</dbReference>
<dbReference type="STRING" id="229919.GCA_001050195_02404"/>
<dbReference type="FunFam" id="3.30.830.10:FF:000009">
    <property type="entry name" value="Presequence protease, mitochondrial"/>
    <property type="match status" value="1"/>
</dbReference>
<keyword evidence="6" id="KW-0482">Metalloprotease</keyword>
<sequence>MERTHDFELIKEERLPEVNSLARLYRHIPTGAEVFSLINDDENKVFGVTFRTPPPDSTGLPHIMEHSVLCGSRKYPVKEPFIELAKGSLNTFLNAMTYPDKTCYPVASQNLQDFYNLVDVYLDAVFHPLLDPFTLQQEGWHIELNTPDGEMTYKGVVFNEMKGAYSSPEDLLNRESQMHLYPQSPYGLDSGGDPRHIPDLTYEQWVAFHRQMYHPSNARFYFYGNDDPEKRLEILAAYLKDYSRAEVNTQIPLQPRIEQPRRTVVPYAASVDEERHLLTVSWMLPPRPDPRLSIALMTLEHILIGTPASPLRKALIESGLGEDLTGRGLDLSLLQPLFSVGMKGVPRENLEKVEHLILETLTTLTRDGIDPDTVAASLNTVEFRLRELNTGRFPRGLAIMLGALDAWLYDGDPFSALRIDPPLKKIKEELAQGALLFENLIEEHLVKNPHRVTVILQPDPSLASRLEAAERERLARIREGLSQAELARLVENTLELQRRQETPDPPEALASIPSLRLEDLERPVKTVPGEWMEGTPAPVFYHDLFTNGIVYLDLAFDLHTLSQDLLPLVPLFGRALTETGAHDQSFVQLLQRIGRATGGIHAYPFVSAAQGRPQAEAWLMVRGKAMLPQAGELFSILKDILTGAHLDDRERFRQMVLEEKASLEAGLIRAGHRLVNTRLRAHFDEAGWVNEQMGGVSYLQFLRDLSQQIDRDWAEVQARLERIRQLLVKQGGVVANVTLDAGGWQQVRPALIDFLAALPPGKTRREAWQQSNFPAVEGLAVPSQVNFVGKAGNLYTTGYRLDGSILAILNYLNATWLWERLRVRGGAYGGFATFDHHSGYLSFLSYRDPNLLETLANYDQTAHFLKELSLSEAELTKAIIGAIGELDAYQLPDAKGYTALVRHLLGVTDSWRQEFRNQLLETRPQHFRQLAEALEILNPNGHIAILAAQEVLQKASVEHLKGMRIAQIL</sequence>